<name>A0AA86R9V2_9EUKA</name>
<accession>A0AA86R9V2</accession>
<dbReference type="Proteomes" id="UP001642409">
    <property type="component" value="Unassembled WGS sequence"/>
</dbReference>
<reference evidence="2 3" key="2">
    <citation type="submission" date="2024-07" db="EMBL/GenBank/DDBJ databases">
        <authorList>
            <person name="Akdeniz Z."/>
        </authorList>
    </citation>
    <scope>NUCLEOTIDE SEQUENCE [LARGE SCALE GENOMIC DNA]</scope>
</reference>
<comment type="caution">
    <text evidence="1">The sequence shown here is derived from an EMBL/GenBank/DDBJ whole genome shotgun (WGS) entry which is preliminary data.</text>
</comment>
<proteinExistence type="predicted"/>
<keyword evidence="3" id="KW-1185">Reference proteome</keyword>
<protein>
    <submittedName>
        <fullName evidence="1">Uncharacterized protein</fullName>
    </submittedName>
</protein>
<sequence>MLQIIELILTEEFPCSYYLPPETVCTKYQQQCGQRNETKCIESSIIQVCNNISCGAYNITTTDVQITGVNLSDATANCQSYVTSSATQFATYSNTVYVAGNKYKCQFFECKTGFYNVFCDNVCQEYEVVITDACWDTDICLENITTQTCFVRCNDTNPYFDADTLDCRSSCPFYKIFPAYPTILNCTAACDLQFILDANNNHQCVDSCVPPLAFNYGTQCVNPCPADKPFLEPSTSNCTALCASKDYVLDTTKTQTKNCSACTKYFIQDGVQRQCVNACPSSNPYLLGSQCYATCPSPTVYAEVNKTCVSTCASGFFSVGTGAQTLICQTTCSAVYVPDAASGMNKCQTSCPGALPYTNGKLCVNVCPADKPYLDGTDCKATCTSLSYTQNTSQLQQLVCQSACSGFYYVNGTQKRCVSICDGFYMKMECVLGGCNSTYPVVSVNECRANCSAFNVCNQAKTFNNKLLLYCDGDQYSASNTFQGQCLSFQVPTQKFDNTIKTVYLYQKRMQNANINVYIAKESVTGYEIYLIAKQDTLLIIESKIAFAVETNSLSKFAMVQKSSSLKIAGCTIFVQGEAAESAGIQLKQTGFLSILRSSITAFTKATVLSGGICGTFNSTTATIIEDLTLVVMVQSPIAGGVFGKSLQALTLTLNRVSIIGKVAGTTQGSVFGKAITGTVVTATSSAAVMVAVTNVCDANECTVTGL</sequence>
<dbReference type="AlphaFoldDB" id="A0AA86R9V2"/>
<evidence type="ECO:0000313" key="2">
    <source>
        <dbReference type="EMBL" id="CAL6107140.1"/>
    </source>
</evidence>
<dbReference type="EMBL" id="CATOUU010001135">
    <property type="protein sequence ID" value="CAI9974071.1"/>
    <property type="molecule type" value="Genomic_DNA"/>
</dbReference>
<evidence type="ECO:0000313" key="3">
    <source>
        <dbReference type="Proteomes" id="UP001642409"/>
    </source>
</evidence>
<organism evidence="1">
    <name type="scientific">Hexamita inflata</name>
    <dbReference type="NCBI Taxonomy" id="28002"/>
    <lineage>
        <taxon>Eukaryota</taxon>
        <taxon>Metamonada</taxon>
        <taxon>Diplomonadida</taxon>
        <taxon>Hexamitidae</taxon>
        <taxon>Hexamitinae</taxon>
        <taxon>Hexamita</taxon>
    </lineage>
</organism>
<gene>
    <name evidence="1" type="ORF">HINF_LOCUS61716</name>
    <name evidence="2" type="ORF">HINF_LOCUS74303</name>
</gene>
<reference evidence="1" key="1">
    <citation type="submission" date="2023-06" db="EMBL/GenBank/DDBJ databases">
        <authorList>
            <person name="Kurt Z."/>
        </authorList>
    </citation>
    <scope>NUCLEOTIDE SEQUENCE</scope>
</reference>
<evidence type="ECO:0000313" key="1">
    <source>
        <dbReference type="EMBL" id="CAI9974071.1"/>
    </source>
</evidence>
<dbReference type="EMBL" id="CAXDID020000628">
    <property type="protein sequence ID" value="CAL6107140.1"/>
    <property type="molecule type" value="Genomic_DNA"/>
</dbReference>